<feature type="compositionally biased region" description="Basic and acidic residues" evidence="2">
    <location>
        <begin position="512"/>
        <end position="522"/>
    </location>
</feature>
<dbReference type="GeneID" id="87882123"/>
<dbReference type="Proteomes" id="UP001273166">
    <property type="component" value="Unassembled WGS sequence"/>
</dbReference>
<dbReference type="PANTHER" id="PTHR38166">
    <property type="entry name" value="C2H2-TYPE DOMAIN-CONTAINING PROTEIN-RELATED"/>
    <property type="match status" value="1"/>
</dbReference>
<evidence type="ECO:0000256" key="2">
    <source>
        <dbReference type="SAM" id="MobiDB-lite"/>
    </source>
</evidence>
<comment type="caution">
    <text evidence="3">The sequence shown here is derived from an EMBL/GenBank/DDBJ whole genome shotgun (WGS) entry which is preliminary data.</text>
</comment>
<dbReference type="PANTHER" id="PTHR38166:SF1">
    <property type="entry name" value="C2H2-TYPE DOMAIN-CONTAINING PROTEIN"/>
    <property type="match status" value="1"/>
</dbReference>
<feature type="region of interest" description="Disordered" evidence="2">
    <location>
        <begin position="235"/>
        <end position="313"/>
    </location>
</feature>
<keyword evidence="4" id="KW-1185">Reference proteome</keyword>
<keyword evidence="1" id="KW-0175">Coiled coil</keyword>
<evidence type="ECO:0000313" key="3">
    <source>
        <dbReference type="EMBL" id="KAK3302911.1"/>
    </source>
</evidence>
<evidence type="ECO:0000313" key="4">
    <source>
        <dbReference type="Proteomes" id="UP001273166"/>
    </source>
</evidence>
<proteinExistence type="predicted"/>
<sequence length="723" mass="79037">MSHPRIDGEQFSVPAKAEPPSDTCSKGAWLSWILDDPWRPILPARGPTSEAELATPVLNPMSSTAALTGSTLTGYSEEFEELGEKGEFAMSRKSDQESFPADFSVQSSLDSSCSLIGTGSAYSSYYRAASIDIPLPTTAFYDAYSLEKAKPARLSSLSDVKDGEHEAVTVEDETESRSPTPWPESWYEGGKELGLSHFVGQVLTERLDRAPDIRSGANTPPPASAILVAASGPHVQNTAQDAMSHPPHATASSTTSQTLLPDCTSSNFQRKRPRNGGGGGGDDEDDDGRPPKRPVVTKTPGSESTRGPLYACPYQKRYPRDSPLCGMPHGSRREFGWETVSRVKQHLLESHGRDYHCSNCWRAHKKVEAAKSCPQTKGCVKRQSPPKLWLTDAEVSQLRAARFDSKSDDAWYCIFGLLFPDEEEHGSQGYRAKYTPCEAIIVPKRTVWDRSLTVIFVDYTVAIPIPLAYPSNGMTDNRSLNSMWTPSTGTSSGGNPTSSLGLTPSDSNRSAESSKEGADGEPIHNASEIQDAYTPCAPNDGLQAASTITSCESARQGSIASQFHTIPDLSIGDFPSDATRPLGPDSEGLNPIFLLNDSNPANLHSQPSVTAQETPSTTTNEPLRPSSCTCTFAPRCICRLKTRTIHLRRENEELRTEIETLRKALEGVRRTLEQHDEYVQDVEDTNLLPGEVMARLWGYQDKMRTFCRTNGNAGKCDILSYQW</sequence>
<feature type="compositionally biased region" description="Low complexity" evidence="2">
    <location>
        <begin position="485"/>
        <end position="503"/>
    </location>
</feature>
<feature type="region of interest" description="Disordered" evidence="2">
    <location>
        <begin position="1"/>
        <end position="23"/>
    </location>
</feature>
<feature type="region of interest" description="Disordered" evidence="2">
    <location>
        <begin position="572"/>
        <end position="624"/>
    </location>
</feature>
<evidence type="ECO:0000256" key="1">
    <source>
        <dbReference type="SAM" id="Coils"/>
    </source>
</evidence>
<feature type="compositionally biased region" description="Basic and acidic residues" evidence="2">
    <location>
        <begin position="159"/>
        <end position="168"/>
    </location>
</feature>
<feature type="coiled-coil region" evidence="1">
    <location>
        <begin position="644"/>
        <end position="671"/>
    </location>
</feature>
<feature type="compositionally biased region" description="Low complexity" evidence="2">
    <location>
        <begin position="244"/>
        <end position="258"/>
    </location>
</feature>
<name>A0AAJ0LYZ8_9PEZI</name>
<protein>
    <submittedName>
        <fullName evidence="3">Uncharacterized protein</fullName>
    </submittedName>
</protein>
<gene>
    <name evidence="3" type="ORF">B0T15DRAFT_258900</name>
</gene>
<accession>A0AAJ0LYZ8</accession>
<reference evidence="3" key="1">
    <citation type="journal article" date="2023" name="Mol. Phylogenet. Evol.">
        <title>Genome-scale phylogeny and comparative genomics of the fungal order Sordariales.</title>
        <authorList>
            <person name="Hensen N."/>
            <person name="Bonometti L."/>
            <person name="Westerberg I."/>
            <person name="Brannstrom I.O."/>
            <person name="Guillou S."/>
            <person name="Cros-Aarteil S."/>
            <person name="Calhoun S."/>
            <person name="Haridas S."/>
            <person name="Kuo A."/>
            <person name="Mondo S."/>
            <person name="Pangilinan J."/>
            <person name="Riley R."/>
            <person name="LaButti K."/>
            <person name="Andreopoulos B."/>
            <person name="Lipzen A."/>
            <person name="Chen C."/>
            <person name="Yan M."/>
            <person name="Daum C."/>
            <person name="Ng V."/>
            <person name="Clum A."/>
            <person name="Steindorff A."/>
            <person name="Ohm R.A."/>
            <person name="Martin F."/>
            <person name="Silar P."/>
            <person name="Natvig D.O."/>
            <person name="Lalanne C."/>
            <person name="Gautier V."/>
            <person name="Ament-Velasquez S.L."/>
            <person name="Kruys A."/>
            <person name="Hutchinson M.I."/>
            <person name="Powell A.J."/>
            <person name="Barry K."/>
            <person name="Miller A.N."/>
            <person name="Grigoriev I.V."/>
            <person name="Debuchy R."/>
            <person name="Gladieux P."/>
            <person name="Hiltunen Thoren M."/>
            <person name="Johannesson H."/>
        </authorList>
    </citation>
    <scope>NUCLEOTIDE SEQUENCE</scope>
    <source>
        <strain evidence="3">CBS 333.67</strain>
    </source>
</reference>
<dbReference type="AlphaFoldDB" id="A0AAJ0LYZ8"/>
<dbReference type="EMBL" id="JAUDZG010000006">
    <property type="protein sequence ID" value="KAK3302911.1"/>
    <property type="molecule type" value="Genomic_DNA"/>
</dbReference>
<feature type="region of interest" description="Disordered" evidence="2">
    <location>
        <begin position="157"/>
        <end position="187"/>
    </location>
</feature>
<reference evidence="3" key="2">
    <citation type="submission" date="2023-06" db="EMBL/GenBank/DDBJ databases">
        <authorList>
            <consortium name="Lawrence Berkeley National Laboratory"/>
            <person name="Mondo S.J."/>
            <person name="Hensen N."/>
            <person name="Bonometti L."/>
            <person name="Westerberg I."/>
            <person name="Brannstrom I.O."/>
            <person name="Guillou S."/>
            <person name="Cros-Aarteil S."/>
            <person name="Calhoun S."/>
            <person name="Haridas S."/>
            <person name="Kuo A."/>
            <person name="Pangilinan J."/>
            <person name="Riley R."/>
            <person name="Labutti K."/>
            <person name="Andreopoulos B."/>
            <person name="Lipzen A."/>
            <person name="Chen C."/>
            <person name="Yanf M."/>
            <person name="Daum C."/>
            <person name="Ng V."/>
            <person name="Clum A."/>
            <person name="Steindorff A."/>
            <person name="Ohm R."/>
            <person name="Martin F."/>
            <person name="Silar P."/>
            <person name="Natvig D."/>
            <person name="Lalanne C."/>
            <person name="Gautier V."/>
            <person name="Ament-Velasquez S.L."/>
            <person name="Kruys A."/>
            <person name="Hutchinson M.I."/>
            <person name="Powell A.J."/>
            <person name="Barry K."/>
            <person name="Miller A.N."/>
            <person name="Grigoriev I.V."/>
            <person name="Debuchy R."/>
            <person name="Gladieux P."/>
            <person name="Thoren M.H."/>
            <person name="Johannesson H."/>
        </authorList>
    </citation>
    <scope>NUCLEOTIDE SEQUENCE</scope>
    <source>
        <strain evidence="3">CBS 333.67</strain>
    </source>
</reference>
<feature type="region of interest" description="Disordered" evidence="2">
    <location>
        <begin position="480"/>
        <end position="522"/>
    </location>
</feature>
<dbReference type="RefSeq" id="XP_062718691.1">
    <property type="nucleotide sequence ID" value="XM_062863294.1"/>
</dbReference>
<organism evidence="3 4">
    <name type="scientific">Chaetomium strumarium</name>
    <dbReference type="NCBI Taxonomy" id="1170767"/>
    <lineage>
        <taxon>Eukaryota</taxon>
        <taxon>Fungi</taxon>
        <taxon>Dikarya</taxon>
        <taxon>Ascomycota</taxon>
        <taxon>Pezizomycotina</taxon>
        <taxon>Sordariomycetes</taxon>
        <taxon>Sordariomycetidae</taxon>
        <taxon>Sordariales</taxon>
        <taxon>Chaetomiaceae</taxon>
        <taxon>Chaetomium</taxon>
    </lineage>
</organism>
<feature type="compositionally biased region" description="Polar residues" evidence="2">
    <location>
        <begin position="596"/>
        <end position="624"/>
    </location>
</feature>